<keyword evidence="12" id="KW-1185">Reference proteome</keyword>
<dbReference type="PROSITE" id="PS51757">
    <property type="entry name" value="TH1"/>
    <property type="match status" value="1"/>
</dbReference>
<dbReference type="GO" id="GO:0006897">
    <property type="term" value="P:endocytosis"/>
    <property type="evidence" value="ECO:0007669"/>
    <property type="project" value="TreeGrafter"/>
</dbReference>
<dbReference type="SMART" id="SM00242">
    <property type="entry name" value="MYSc"/>
    <property type="match status" value="1"/>
</dbReference>
<dbReference type="Gene3D" id="1.20.120.720">
    <property type="entry name" value="Myosin VI head, motor domain, U50 subdomain"/>
    <property type="match status" value="1"/>
</dbReference>
<sequence length="1030" mass="118212">MENAFQDRHAVGVEDFVLLDDYKSREAFSDNLKKRFQEDLIYTYIRDVLISVNPYKQLPIYDAGHMERYRGQNFYELPPHVFAIADTAYRAVVQEYRDECILISGESGSGKTEASKKILQYIAQTSKRAGNVEEVKEKLLACNPLFEAFGNATTIRNDNSSRFGKYMDIEVGVEGFPIGGHVLDYLLERTRVVHQASGERNFHIFYQILQAEPAMLLKLKLTGKWKDYVYLSQGIMKNSKTSHEEGLEKKWKEEFRAVLSALDAVNFTDEERNDLFSSVAAIMHLGNVQFADNGDTVKLQSNNEASVAASLVGCSADDLIQSLTHRGVHARQDKVLAHLNKEQAVTSRDSLAKAIYAKTFEWLVKRVNAALASRETSRSAVIGLLDIYGFEVFEHNGFEQYCINYCNEKLQQLFIELTLRSEQEEYVVENIPWEPVEYFDNQTICTLIEAKPYGLIPLLDDECLRPGKATDMTYLEKIRERHPNHPHLVIRRDQRQFMIRHYAGDVIYNVDGFLDKNGELLHRDQRELLVRCNNMILKNAFTDQEATSLKRSTSTATQFKQSLAQLMVILKNKDPLYIRCIRPNDVKAARVFSDSVVGHQVKYLGLMENLRVRRAGYAYRRSYEPFLRRYKSLSPTTWPTYKGSAREGVVVLMKHLAIPHDEYAMGKTKVFVRLPRTIFSIEDAFQKRKHELATKIIALWKGRRQRIIYEGIRQNIIMAQAQVRGFLATLEAERRRKAVKTIRDFIRGFIQRHAELSDVNRKFWIQTRINFLQRLARDPSLPKSVRDKSWPKPPLSMAETSELLRKVHLKNRVLKYCKNCSAERKAAMEEKIRAEDLFKGKKASYPSSVPQMFLAVRVSPDPLSGSRLLNFEQTIRQPTEKTVYVTDCAKFDRRGFKQRDRTIALTTKNLYFLEPYKDTFVKKKVYRLQDVERMTVSSNKDGVVIVSVLDSEQSGKPAMKEDWVFHVASVIEFVVKFVGLVGNSHVLEIIPNGKRSLTANGSNGTFVEFGVGQTEAILPVKKVLQVVAAG</sequence>
<dbReference type="OrthoDB" id="6108017at2759"/>
<keyword evidence="7 8" id="KW-0009">Actin-binding</keyword>
<dbReference type="Pfam" id="PF00063">
    <property type="entry name" value="Myosin_head"/>
    <property type="match status" value="1"/>
</dbReference>
<gene>
    <name evidence="11" type="primary">RvY_15718-1</name>
    <name evidence="11" type="synonym">RvY_15718.1</name>
    <name evidence="11" type="ORF">RvY_15718</name>
</gene>
<feature type="domain" description="Myosin motor" evidence="9">
    <location>
        <begin position="12"/>
        <end position="686"/>
    </location>
</feature>
<dbReference type="PANTHER" id="PTHR13140">
    <property type="entry name" value="MYOSIN"/>
    <property type="match status" value="1"/>
</dbReference>
<dbReference type="FunFam" id="1.20.58.530:FF:000004">
    <property type="entry name" value="Unconventional myosin ID"/>
    <property type="match status" value="1"/>
</dbReference>
<dbReference type="GO" id="GO:0007368">
    <property type="term" value="P:determination of left/right symmetry"/>
    <property type="evidence" value="ECO:0007669"/>
    <property type="project" value="UniProtKB-ARBA"/>
</dbReference>
<dbReference type="GO" id="GO:0005546">
    <property type="term" value="F:phosphatidylinositol-4,5-bisphosphate binding"/>
    <property type="evidence" value="ECO:0007669"/>
    <property type="project" value="UniProtKB-ARBA"/>
</dbReference>
<dbReference type="InterPro" id="IPR027417">
    <property type="entry name" value="P-loop_NTPase"/>
</dbReference>
<dbReference type="GO" id="GO:0005737">
    <property type="term" value="C:cytoplasm"/>
    <property type="evidence" value="ECO:0007669"/>
    <property type="project" value="TreeGrafter"/>
</dbReference>
<dbReference type="GO" id="GO:0007015">
    <property type="term" value="P:actin filament organization"/>
    <property type="evidence" value="ECO:0007669"/>
    <property type="project" value="TreeGrafter"/>
</dbReference>
<dbReference type="Gene3D" id="1.10.10.820">
    <property type="match status" value="1"/>
</dbReference>
<dbReference type="Gene3D" id="3.40.850.10">
    <property type="entry name" value="Kinesin motor domain"/>
    <property type="match status" value="1"/>
</dbReference>
<dbReference type="STRING" id="947166.A0A1D1W0H6"/>
<dbReference type="Gene3D" id="1.20.5.4820">
    <property type="match status" value="1"/>
</dbReference>
<dbReference type="EMBL" id="BDGG01000012">
    <property type="protein sequence ID" value="GAV05618.1"/>
    <property type="molecule type" value="Genomic_DNA"/>
</dbReference>
<dbReference type="GO" id="GO:0016459">
    <property type="term" value="C:myosin complex"/>
    <property type="evidence" value="ECO:0007669"/>
    <property type="project" value="UniProtKB-KW"/>
</dbReference>
<dbReference type="PROSITE" id="PS51456">
    <property type="entry name" value="MYOSIN_MOTOR"/>
    <property type="match status" value="1"/>
</dbReference>
<evidence type="ECO:0000256" key="4">
    <source>
        <dbReference type="ARBA" id="ARBA00022840"/>
    </source>
</evidence>
<dbReference type="GO" id="GO:0005524">
    <property type="term" value="F:ATP binding"/>
    <property type="evidence" value="ECO:0007669"/>
    <property type="project" value="UniProtKB-UniRule"/>
</dbReference>
<dbReference type="PROSITE" id="PS50096">
    <property type="entry name" value="IQ"/>
    <property type="match status" value="1"/>
</dbReference>
<dbReference type="GO" id="GO:0005886">
    <property type="term" value="C:plasma membrane"/>
    <property type="evidence" value="ECO:0007669"/>
    <property type="project" value="TreeGrafter"/>
</dbReference>
<evidence type="ECO:0000256" key="3">
    <source>
        <dbReference type="ARBA" id="ARBA00022741"/>
    </source>
</evidence>
<keyword evidence="3 8" id="KW-0547">Nucleotide-binding</keyword>
<evidence type="ECO:0000256" key="5">
    <source>
        <dbReference type="ARBA" id="ARBA00023123"/>
    </source>
</evidence>
<comment type="caution">
    <text evidence="11">The sequence shown here is derived from an EMBL/GenBank/DDBJ whole genome shotgun (WGS) entry which is preliminary data.</text>
</comment>
<evidence type="ECO:0000256" key="8">
    <source>
        <dbReference type="PROSITE-ProRule" id="PRU00782"/>
    </source>
</evidence>
<dbReference type="InterPro" id="IPR036961">
    <property type="entry name" value="Kinesin_motor_dom_sf"/>
</dbReference>
<proteinExistence type="inferred from homology"/>
<evidence type="ECO:0000259" key="9">
    <source>
        <dbReference type="PROSITE" id="PS51456"/>
    </source>
</evidence>
<dbReference type="AlphaFoldDB" id="A0A1D1W0H6"/>
<keyword evidence="2" id="KW-0677">Repeat</keyword>
<dbReference type="Gene3D" id="1.20.58.530">
    <property type="match status" value="1"/>
</dbReference>
<dbReference type="Proteomes" id="UP000186922">
    <property type="component" value="Unassembled WGS sequence"/>
</dbReference>
<name>A0A1D1W0H6_RAMVA</name>
<dbReference type="FunFam" id="3.40.850.10:FF:000101">
    <property type="entry name" value="Slow myosin heavy chain 2"/>
    <property type="match status" value="1"/>
</dbReference>
<keyword evidence="4 8" id="KW-0067">ATP-binding</keyword>
<keyword evidence="5 8" id="KW-0518">Myosin</keyword>
<evidence type="ECO:0000259" key="10">
    <source>
        <dbReference type="PROSITE" id="PS51757"/>
    </source>
</evidence>
<reference evidence="11 12" key="1">
    <citation type="journal article" date="2016" name="Nat. Commun.">
        <title>Extremotolerant tardigrade genome and improved radiotolerance of human cultured cells by tardigrade-unique protein.</title>
        <authorList>
            <person name="Hashimoto T."/>
            <person name="Horikawa D.D."/>
            <person name="Saito Y."/>
            <person name="Kuwahara H."/>
            <person name="Kozuka-Hata H."/>
            <person name="Shin-I T."/>
            <person name="Minakuchi Y."/>
            <person name="Ohishi K."/>
            <person name="Motoyama A."/>
            <person name="Aizu T."/>
            <person name="Enomoto A."/>
            <person name="Kondo K."/>
            <person name="Tanaka S."/>
            <person name="Hara Y."/>
            <person name="Koshikawa S."/>
            <person name="Sagara H."/>
            <person name="Miura T."/>
            <person name="Yokobori S."/>
            <person name="Miyagawa K."/>
            <person name="Suzuki Y."/>
            <person name="Kubo T."/>
            <person name="Oyama M."/>
            <person name="Kohara Y."/>
            <person name="Fujiyama A."/>
            <person name="Arakawa K."/>
            <person name="Katayama T."/>
            <person name="Toyoda A."/>
            <person name="Kunieda T."/>
        </authorList>
    </citation>
    <scope>NUCLEOTIDE SEQUENCE [LARGE SCALE GENOMIC DNA]</scope>
    <source>
        <strain evidence="11 12">YOKOZUNA-1</strain>
    </source>
</reference>
<evidence type="ECO:0000256" key="1">
    <source>
        <dbReference type="ARBA" id="ARBA00008314"/>
    </source>
</evidence>
<accession>A0A1D1W0H6</accession>
<dbReference type="PRINTS" id="PR00193">
    <property type="entry name" value="MYOSINHEAVY"/>
</dbReference>
<dbReference type="InterPro" id="IPR010926">
    <property type="entry name" value="Myosin_TH1"/>
</dbReference>
<evidence type="ECO:0000313" key="11">
    <source>
        <dbReference type="EMBL" id="GAV05618.1"/>
    </source>
</evidence>
<dbReference type="GO" id="GO:0005902">
    <property type="term" value="C:microvillus"/>
    <property type="evidence" value="ECO:0007669"/>
    <property type="project" value="TreeGrafter"/>
</dbReference>
<feature type="binding site" evidence="8">
    <location>
        <begin position="105"/>
        <end position="112"/>
    </location>
    <ligand>
        <name>ATP</name>
        <dbReference type="ChEBI" id="CHEBI:30616"/>
    </ligand>
</feature>
<dbReference type="GO" id="GO:0000146">
    <property type="term" value="F:microfilament motor activity"/>
    <property type="evidence" value="ECO:0007669"/>
    <property type="project" value="TreeGrafter"/>
</dbReference>
<comment type="similarity">
    <text evidence="1 8">Belongs to the TRAFAC class myosin-kinesin ATPase superfamily. Myosin family.</text>
</comment>
<protein>
    <recommendedName>
        <fullName evidence="13">Myosin motor domain-containing protein</fullName>
    </recommendedName>
</protein>
<evidence type="ECO:0000313" key="12">
    <source>
        <dbReference type="Proteomes" id="UP000186922"/>
    </source>
</evidence>
<evidence type="ECO:0000256" key="2">
    <source>
        <dbReference type="ARBA" id="ARBA00022737"/>
    </source>
</evidence>
<dbReference type="InterPro" id="IPR001609">
    <property type="entry name" value="Myosin_head_motor_dom-like"/>
</dbReference>
<keyword evidence="6 8" id="KW-0505">Motor protein</keyword>
<dbReference type="GO" id="GO:0030048">
    <property type="term" value="P:actin filament-based movement"/>
    <property type="evidence" value="ECO:0007669"/>
    <property type="project" value="TreeGrafter"/>
</dbReference>
<evidence type="ECO:0008006" key="13">
    <source>
        <dbReference type="Google" id="ProtNLM"/>
    </source>
</evidence>
<evidence type="ECO:0000256" key="6">
    <source>
        <dbReference type="ARBA" id="ARBA00023175"/>
    </source>
</evidence>
<dbReference type="GO" id="GO:0051015">
    <property type="term" value="F:actin filament binding"/>
    <property type="evidence" value="ECO:0007669"/>
    <property type="project" value="TreeGrafter"/>
</dbReference>
<evidence type="ECO:0000256" key="7">
    <source>
        <dbReference type="ARBA" id="ARBA00023203"/>
    </source>
</evidence>
<dbReference type="PANTHER" id="PTHR13140:SF679">
    <property type="entry name" value="UNCONVENTIONAL MYOSIN IC"/>
    <property type="match status" value="1"/>
</dbReference>
<feature type="region of interest" description="Actin-binding" evidence="8">
    <location>
        <begin position="563"/>
        <end position="585"/>
    </location>
</feature>
<organism evidence="11 12">
    <name type="scientific">Ramazzottius varieornatus</name>
    <name type="common">Water bear</name>
    <name type="synonym">Tardigrade</name>
    <dbReference type="NCBI Taxonomy" id="947166"/>
    <lineage>
        <taxon>Eukaryota</taxon>
        <taxon>Metazoa</taxon>
        <taxon>Ecdysozoa</taxon>
        <taxon>Tardigrada</taxon>
        <taxon>Eutardigrada</taxon>
        <taxon>Parachela</taxon>
        <taxon>Hypsibioidea</taxon>
        <taxon>Ramazzottiidae</taxon>
        <taxon>Ramazzottius</taxon>
    </lineage>
</organism>
<dbReference type="Pfam" id="PF06017">
    <property type="entry name" value="Myosin_TH1"/>
    <property type="match status" value="1"/>
</dbReference>
<dbReference type="SUPFAM" id="SSF52540">
    <property type="entry name" value="P-loop containing nucleoside triphosphate hydrolases"/>
    <property type="match status" value="1"/>
</dbReference>
<feature type="domain" description="TH1" evidence="10">
    <location>
        <begin position="842"/>
        <end position="1030"/>
    </location>
</feature>